<protein>
    <recommendedName>
        <fullName evidence="3">DUF4280 domain-containing protein</fullName>
    </recommendedName>
</protein>
<dbReference type="OrthoDB" id="4825649at2"/>
<dbReference type="EMBL" id="UPPP01000105">
    <property type="protein sequence ID" value="VBB09032.1"/>
    <property type="molecule type" value="Genomic_DNA"/>
</dbReference>
<name>A0A498RG30_9FIRM</name>
<reference evidence="1 2" key="1">
    <citation type="submission" date="2018-06" db="EMBL/GenBank/DDBJ databases">
        <authorList>
            <person name="Strepis N."/>
        </authorList>
    </citation>
    <scope>NUCLEOTIDE SEQUENCE [LARGE SCALE GENOMIC DNA]</scope>
    <source>
        <strain evidence="1">LUCI</strain>
    </source>
</reference>
<proteinExistence type="predicted"/>
<evidence type="ECO:0000313" key="2">
    <source>
        <dbReference type="Proteomes" id="UP000277811"/>
    </source>
</evidence>
<dbReference type="Pfam" id="PF14107">
    <property type="entry name" value="DUF4280"/>
    <property type="match status" value="1"/>
</dbReference>
<dbReference type="RefSeq" id="WP_122629853.1">
    <property type="nucleotide sequence ID" value="NZ_UPPP01000105.1"/>
</dbReference>
<dbReference type="AlphaFoldDB" id="A0A498RG30"/>
<organism evidence="1 2">
    <name type="scientific">Lucifera butyrica</name>
    <dbReference type="NCBI Taxonomy" id="1351585"/>
    <lineage>
        <taxon>Bacteria</taxon>
        <taxon>Bacillati</taxon>
        <taxon>Bacillota</taxon>
        <taxon>Negativicutes</taxon>
        <taxon>Veillonellales</taxon>
        <taxon>Veillonellaceae</taxon>
        <taxon>Lucifera</taxon>
    </lineage>
</organism>
<sequence length="109" mass="11680">MDIRYVVRGGTVQCNRGSTPTRLNLPKSHGVYVNGKAVFNDKDQAADVNVMPFGTCGVTDGPCHPILFPVWKATKEDTLIKGRPAVISQSYLSCAVGGTITITKDGQLD</sequence>
<evidence type="ECO:0008006" key="3">
    <source>
        <dbReference type="Google" id="ProtNLM"/>
    </source>
</evidence>
<accession>A0A498RG30</accession>
<evidence type="ECO:0000313" key="1">
    <source>
        <dbReference type="EMBL" id="VBB09032.1"/>
    </source>
</evidence>
<dbReference type="InterPro" id="IPR025460">
    <property type="entry name" value="DUF4280"/>
</dbReference>
<dbReference type="Proteomes" id="UP000277811">
    <property type="component" value="Unassembled WGS sequence"/>
</dbReference>
<keyword evidence="2" id="KW-1185">Reference proteome</keyword>
<gene>
    <name evidence="1" type="ORF">LUCI_4318</name>
</gene>